<accession>A0ABV3ZYY4</accession>
<gene>
    <name evidence="5" type="ORF">AB6724_18455</name>
</gene>
<dbReference type="Pfam" id="PF10335">
    <property type="entry name" value="DUF294_C"/>
    <property type="match status" value="1"/>
</dbReference>
<dbReference type="InterPro" id="IPR018490">
    <property type="entry name" value="cNMP-bd_dom_sf"/>
</dbReference>
<dbReference type="Gene3D" id="2.60.120.10">
    <property type="entry name" value="Jelly Rolls"/>
    <property type="match status" value="1"/>
</dbReference>
<dbReference type="InterPro" id="IPR018821">
    <property type="entry name" value="DUF294_put_nucleoTrafse_sb-bd"/>
</dbReference>
<dbReference type="Pfam" id="PF03445">
    <property type="entry name" value="DUF294"/>
    <property type="match status" value="1"/>
</dbReference>
<evidence type="ECO:0000313" key="6">
    <source>
        <dbReference type="Proteomes" id="UP001561046"/>
    </source>
</evidence>
<keyword evidence="6" id="KW-1185">Reference proteome</keyword>
<dbReference type="InterPro" id="IPR000595">
    <property type="entry name" value="cNMP-bd_dom"/>
</dbReference>
<name>A0ABV3ZYY4_9BURK</name>
<feature type="domain" description="CBS" evidence="4">
    <location>
        <begin position="218"/>
        <end position="275"/>
    </location>
</feature>
<dbReference type="PROSITE" id="PS50042">
    <property type="entry name" value="CNMP_BINDING_3"/>
    <property type="match status" value="1"/>
</dbReference>
<organism evidence="5 6">
    <name type="scientific">Comamonas guangdongensis</name>
    <dbReference type="NCBI Taxonomy" id="510515"/>
    <lineage>
        <taxon>Bacteria</taxon>
        <taxon>Pseudomonadati</taxon>
        <taxon>Pseudomonadota</taxon>
        <taxon>Betaproteobacteria</taxon>
        <taxon>Burkholderiales</taxon>
        <taxon>Comamonadaceae</taxon>
        <taxon>Comamonas</taxon>
    </lineage>
</organism>
<dbReference type="CDD" id="cd00038">
    <property type="entry name" value="CAP_ED"/>
    <property type="match status" value="1"/>
</dbReference>
<dbReference type="Pfam" id="PF00571">
    <property type="entry name" value="CBS"/>
    <property type="match status" value="1"/>
</dbReference>
<feature type="domain" description="Cyclic nucleotide-binding" evidence="3">
    <location>
        <begin position="11"/>
        <end position="125"/>
    </location>
</feature>
<dbReference type="SUPFAM" id="SSF51206">
    <property type="entry name" value="cAMP-binding domain-like"/>
    <property type="match status" value="1"/>
</dbReference>
<keyword evidence="1 2" id="KW-0129">CBS domain</keyword>
<dbReference type="EMBL" id="JBFYGN010000026">
    <property type="protein sequence ID" value="MEX8194819.1"/>
    <property type="molecule type" value="Genomic_DNA"/>
</dbReference>
<dbReference type="SMART" id="SM00116">
    <property type="entry name" value="CBS"/>
    <property type="match status" value="1"/>
</dbReference>
<dbReference type="CDD" id="cd05401">
    <property type="entry name" value="NT_GlnE_GlnD_like"/>
    <property type="match status" value="1"/>
</dbReference>
<dbReference type="InterPro" id="IPR000644">
    <property type="entry name" value="CBS_dom"/>
</dbReference>
<dbReference type="PANTHER" id="PTHR43080">
    <property type="entry name" value="CBS DOMAIN-CONTAINING PROTEIN CBSX3, MITOCHONDRIAL"/>
    <property type="match status" value="1"/>
</dbReference>
<dbReference type="SUPFAM" id="SSF54631">
    <property type="entry name" value="CBS-domain pair"/>
    <property type="match status" value="1"/>
</dbReference>
<evidence type="ECO:0000256" key="2">
    <source>
        <dbReference type="PROSITE-ProRule" id="PRU00703"/>
    </source>
</evidence>
<dbReference type="PANTHER" id="PTHR43080:SF2">
    <property type="entry name" value="CBS DOMAIN-CONTAINING PROTEIN"/>
    <property type="match status" value="1"/>
</dbReference>
<dbReference type="RefSeq" id="WP_369339997.1">
    <property type="nucleotide sequence ID" value="NZ_JBFYGN010000026.1"/>
</dbReference>
<dbReference type="Proteomes" id="UP001561046">
    <property type="component" value="Unassembled WGS sequence"/>
</dbReference>
<dbReference type="InterPro" id="IPR046342">
    <property type="entry name" value="CBS_dom_sf"/>
</dbReference>
<comment type="caution">
    <text evidence="5">The sequence shown here is derived from an EMBL/GenBank/DDBJ whole genome shotgun (WGS) entry which is preliminary data.</text>
</comment>
<dbReference type="InterPro" id="IPR005105">
    <property type="entry name" value="GlnD_Uridyltrans_N"/>
</dbReference>
<evidence type="ECO:0000256" key="1">
    <source>
        <dbReference type="ARBA" id="ARBA00023122"/>
    </source>
</evidence>
<dbReference type="InterPro" id="IPR014710">
    <property type="entry name" value="RmlC-like_jellyroll"/>
</dbReference>
<dbReference type="InterPro" id="IPR051257">
    <property type="entry name" value="Diverse_CBS-Domain"/>
</dbReference>
<dbReference type="Gene3D" id="3.10.580.10">
    <property type="entry name" value="CBS-domain"/>
    <property type="match status" value="1"/>
</dbReference>
<evidence type="ECO:0000313" key="5">
    <source>
        <dbReference type="EMBL" id="MEX8194819.1"/>
    </source>
</evidence>
<dbReference type="Pfam" id="PF00027">
    <property type="entry name" value="cNMP_binding"/>
    <property type="match status" value="1"/>
</dbReference>
<protein>
    <submittedName>
        <fullName evidence="5">Nucleotidyltransferase substrate binding domain-containing protein</fullName>
    </submittedName>
</protein>
<proteinExistence type="predicted"/>
<sequence>MPNAFNFSASPFDCLDPEERALVRAGVDIAYFPEAAVVLDVGDRPTHLFVIIKGHVTQLEGEEVLATYGPDDCFDGRGLVAGRVSSRFLVAEELVAYQLARETVGELIARNTAFGALLFSDLGHKLSTLAQRADRHELQSLTLARVDQAYLRPAHVVAAGTDIVTVTRLFHTERTTSVLVSGLPGRSDGELGIFTSTTLQRAILDGRPLASLAVGEFASHPVVTVRAGDQLGDAMLLLLRARVHRLAVLDDGGRVLGILEALDLFSFLANHSHLITVQIEQAQNLAALEPAAAQVTRLVAALQRGGTRIGLMARLVQQLNARLFERAWQMLAPADLVANSCLFVMGSEGRGEQLLKTDQDNGLLLRDGYAPPADLETICQRFSAVLERFGYPECPGRIMLSNPEWRGAAADFGRRVRAWLLLPGEGDLMRLAIFMDAHAVAGDAALLEAVRQPLLALAADNDAHLARFAADIDAFGSPAGWWNRLLGLGDEARAVNLKKAGIFPIVHGVRSLALLHRIAETGTAERIAALQAHGALEAELGGELLEGLHFLMGLRLRAGLAELDLGRAVTGNVDPARLSSLERDLLKDALSVVKRFKALLHQRLRLDAVA</sequence>
<evidence type="ECO:0000259" key="3">
    <source>
        <dbReference type="PROSITE" id="PS50042"/>
    </source>
</evidence>
<reference evidence="5 6" key="1">
    <citation type="journal article" date="2013" name="Int. J. Syst. Evol. Microbiol.">
        <title>Comamonas guangdongensis sp. nov., isolated from subterranean forest sediment, and emended description of the genus Comamonas.</title>
        <authorList>
            <person name="Zhang J."/>
            <person name="Wang Y."/>
            <person name="Zhou S."/>
            <person name="Wu C."/>
            <person name="He J."/>
            <person name="Li F."/>
        </authorList>
    </citation>
    <scope>NUCLEOTIDE SEQUENCE [LARGE SCALE GENOMIC DNA]</scope>
    <source>
        <strain evidence="5 6">CCTCC AB2011133</strain>
    </source>
</reference>
<evidence type="ECO:0000259" key="4">
    <source>
        <dbReference type="PROSITE" id="PS51371"/>
    </source>
</evidence>
<dbReference type="PROSITE" id="PS51371">
    <property type="entry name" value="CBS"/>
    <property type="match status" value="1"/>
</dbReference>